<evidence type="ECO:0000313" key="3">
    <source>
        <dbReference type="EMBL" id="OUM21715.1"/>
    </source>
</evidence>
<dbReference type="EMBL" id="NHOC01000001">
    <property type="protein sequence ID" value="OUM21715.1"/>
    <property type="molecule type" value="Genomic_DNA"/>
</dbReference>
<feature type="domain" description="RCK C-terminal" evidence="2">
    <location>
        <begin position="133"/>
        <end position="216"/>
    </location>
</feature>
<dbReference type="PANTHER" id="PTHR43833:SF7">
    <property type="entry name" value="KTR SYSTEM POTASSIUM UPTAKE PROTEIN C"/>
    <property type="match status" value="1"/>
</dbReference>
<comment type="caution">
    <text evidence="3">The sequence shown here is derived from an EMBL/GenBank/DDBJ whole genome shotgun (WGS) entry which is preliminary data.</text>
</comment>
<proteinExistence type="predicted"/>
<dbReference type="AlphaFoldDB" id="A0A252F7G0"/>
<dbReference type="InterPro" id="IPR050721">
    <property type="entry name" value="Trk_Ktr_HKT_K-transport"/>
</dbReference>
<dbReference type="InterPro" id="IPR006037">
    <property type="entry name" value="RCK_C"/>
</dbReference>
<dbReference type="GO" id="GO:0006813">
    <property type="term" value="P:potassium ion transport"/>
    <property type="evidence" value="ECO:0007669"/>
    <property type="project" value="InterPro"/>
</dbReference>
<dbReference type="PROSITE" id="PS51202">
    <property type="entry name" value="RCK_C"/>
    <property type="match status" value="1"/>
</dbReference>
<dbReference type="Gene3D" id="3.40.50.720">
    <property type="entry name" value="NAD(P)-binding Rossmann-like Domain"/>
    <property type="match status" value="1"/>
</dbReference>
<dbReference type="Proteomes" id="UP000194903">
    <property type="component" value="Unassembled WGS sequence"/>
</dbReference>
<accession>A0A252F7G0</accession>
<dbReference type="PROSITE" id="PS51201">
    <property type="entry name" value="RCK_N"/>
    <property type="match status" value="1"/>
</dbReference>
<gene>
    <name evidence="3" type="ORF">CBW42_00325</name>
</gene>
<evidence type="ECO:0000313" key="4">
    <source>
        <dbReference type="Proteomes" id="UP000194903"/>
    </source>
</evidence>
<keyword evidence="4" id="KW-1185">Reference proteome</keyword>
<dbReference type="InterPro" id="IPR036291">
    <property type="entry name" value="NAD(P)-bd_dom_sf"/>
</dbReference>
<evidence type="ECO:0008006" key="5">
    <source>
        <dbReference type="Google" id="ProtNLM"/>
    </source>
</evidence>
<dbReference type="GO" id="GO:0008324">
    <property type="term" value="F:monoatomic cation transmembrane transporter activity"/>
    <property type="evidence" value="ECO:0007669"/>
    <property type="project" value="InterPro"/>
</dbReference>
<feature type="domain" description="RCK N-terminal" evidence="1">
    <location>
        <begin position="1"/>
        <end position="116"/>
    </location>
</feature>
<evidence type="ECO:0000259" key="1">
    <source>
        <dbReference type="PROSITE" id="PS51201"/>
    </source>
</evidence>
<dbReference type="Gene3D" id="3.30.70.1450">
    <property type="entry name" value="Regulator of K+ conductance, C-terminal domain"/>
    <property type="match status" value="1"/>
</dbReference>
<dbReference type="SUPFAM" id="SSF51735">
    <property type="entry name" value="NAD(P)-binding Rossmann-fold domains"/>
    <property type="match status" value="1"/>
</dbReference>
<sequence>MKSFIVIGLGRFGTAVAEELYSLGHEVLAIDSSESAAQAVAETVTHTIIADAKDEAVLESIGVRNFDSIIVCMTNIEDSMMITLMLKELGAKYIIAKARSSQHSKMLKLIGADRIIFPEHDMGCRLAHTLSSRRALDFIELAPDFAIVELTLPQSWVGKTLAGVGVRQQFGVNVLAVRRSSTEVVVSPQADYVFRQNEILIVAGENKKIQKLERQS</sequence>
<reference evidence="3 4" key="1">
    <citation type="submission" date="2017-05" db="EMBL/GenBank/DDBJ databases">
        <title>Butyricicoccus porcorum sp. nov. a butyrate-producing bacterium from the swine intestinal tract.</title>
        <authorList>
            <person name="Trachsel J."/>
            <person name="Humphrey S."/>
            <person name="Allen H.K."/>
        </authorList>
    </citation>
    <scope>NUCLEOTIDE SEQUENCE [LARGE SCALE GENOMIC DNA]</scope>
    <source>
        <strain evidence="3">BB10</strain>
    </source>
</reference>
<name>A0A252F7G0_9FIRM</name>
<dbReference type="OrthoDB" id="9776294at2"/>
<dbReference type="RefSeq" id="WP_087016647.1">
    <property type="nucleotide sequence ID" value="NZ_CP178353.1"/>
</dbReference>
<evidence type="ECO:0000259" key="2">
    <source>
        <dbReference type="PROSITE" id="PS51202"/>
    </source>
</evidence>
<protein>
    <recommendedName>
        <fullName evidence="5">Potassium transporter Trk</fullName>
    </recommendedName>
</protein>
<dbReference type="Pfam" id="PF02080">
    <property type="entry name" value="TrkA_C"/>
    <property type="match status" value="1"/>
</dbReference>
<dbReference type="Pfam" id="PF02254">
    <property type="entry name" value="TrkA_N"/>
    <property type="match status" value="1"/>
</dbReference>
<dbReference type="PANTHER" id="PTHR43833">
    <property type="entry name" value="POTASSIUM CHANNEL PROTEIN 2-RELATED-RELATED"/>
    <property type="match status" value="1"/>
</dbReference>
<organism evidence="3 4">
    <name type="scientific">Butyricicoccus porcorum</name>
    <dbReference type="NCBI Taxonomy" id="1945634"/>
    <lineage>
        <taxon>Bacteria</taxon>
        <taxon>Bacillati</taxon>
        <taxon>Bacillota</taxon>
        <taxon>Clostridia</taxon>
        <taxon>Eubacteriales</taxon>
        <taxon>Butyricicoccaceae</taxon>
        <taxon>Butyricicoccus</taxon>
    </lineage>
</organism>
<dbReference type="SUPFAM" id="SSF116726">
    <property type="entry name" value="TrkA C-terminal domain-like"/>
    <property type="match status" value="1"/>
</dbReference>
<dbReference type="InterPro" id="IPR003148">
    <property type="entry name" value="RCK_N"/>
</dbReference>
<dbReference type="InterPro" id="IPR036721">
    <property type="entry name" value="RCK_C_sf"/>
</dbReference>